<dbReference type="InterPro" id="IPR023393">
    <property type="entry name" value="START-like_dom_sf"/>
</dbReference>
<dbReference type="EMBL" id="JBHLWM010000001">
    <property type="protein sequence ID" value="MFC0238921.1"/>
    <property type="molecule type" value="Genomic_DNA"/>
</dbReference>
<evidence type="ECO:0000313" key="7">
    <source>
        <dbReference type="EMBL" id="MFC0238921.1"/>
    </source>
</evidence>
<keyword evidence="8" id="KW-1185">Reference proteome</keyword>
<dbReference type="PANTHER" id="PTHR44379:SF8">
    <property type="entry name" value="XANTHINE DEHYDROGENASE IRON-SULFUR-BINDING SUBUNIT XDHC-RELATED"/>
    <property type="match status" value="1"/>
</dbReference>
<dbReference type="Gene3D" id="3.10.20.30">
    <property type="match status" value="1"/>
</dbReference>
<dbReference type="Gene3D" id="1.10.150.120">
    <property type="entry name" value="[2Fe-2S]-binding domain"/>
    <property type="match status" value="1"/>
</dbReference>
<keyword evidence="5" id="KW-0411">Iron-sulfur</keyword>
<keyword evidence="3" id="KW-0560">Oxidoreductase</keyword>
<dbReference type="InterPro" id="IPR012675">
    <property type="entry name" value="Beta-grasp_dom_sf"/>
</dbReference>
<dbReference type="InterPro" id="IPR002888">
    <property type="entry name" value="2Fe-2S-bd"/>
</dbReference>
<dbReference type="PROSITE" id="PS00197">
    <property type="entry name" value="2FE2S_FER_1"/>
    <property type="match status" value="1"/>
</dbReference>
<proteinExistence type="predicted"/>
<keyword evidence="2" id="KW-0479">Metal-binding</keyword>
<evidence type="ECO:0000256" key="1">
    <source>
        <dbReference type="ARBA" id="ARBA00022714"/>
    </source>
</evidence>
<dbReference type="SUPFAM" id="SSF47741">
    <property type="entry name" value="CO dehydrogenase ISP C-domain like"/>
    <property type="match status" value="1"/>
</dbReference>
<comment type="caution">
    <text evidence="7">The sequence shown here is derived from an EMBL/GenBank/DDBJ whole genome shotgun (WGS) entry which is preliminary data.</text>
</comment>
<dbReference type="SUPFAM" id="SSF55961">
    <property type="entry name" value="Bet v1-like"/>
    <property type="match status" value="1"/>
</dbReference>
<dbReference type="InterPro" id="IPR036884">
    <property type="entry name" value="2Fe-2S-bd_dom_sf"/>
</dbReference>
<evidence type="ECO:0000259" key="6">
    <source>
        <dbReference type="PROSITE" id="PS51085"/>
    </source>
</evidence>
<dbReference type="Pfam" id="PF01799">
    <property type="entry name" value="Fer2_2"/>
    <property type="match status" value="1"/>
</dbReference>
<keyword evidence="1" id="KW-0001">2Fe-2S</keyword>
<reference evidence="7 8" key="1">
    <citation type="submission" date="2024-09" db="EMBL/GenBank/DDBJ databases">
        <authorList>
            <person name="Sun Q."/>
            <person name="Mori K."/>
        </authorList>
    </citation>
    <scope>NUCLEOTIDE SEQUENCE [LARGE SCALE GENOMIC DNA]</scope>
    <source>
        <strain evidence="7 8">KCTC 23279</strain>
    </source>
</reference>
<dbReference type="RefSeq" id="WP_378383246.1">
    <property type="nucleotide sequence ID" value="NZ_JBHLWM010000001.1"/>
</dbReference>
<dbReference type="InterPro" id="IPR001041">
    <property type="entry name" value="2Fe-2S_ferredoxin-type"/>
</dbReference>
<name>A0ABV6EL33_9BRAD</name>
<feature type="domain" description="2Fe-2S ferredoxin-type" evidence="6">
    <location>
        <begin position="2"/>
        <end position="78"/>
    </location>
</feature>
<evidence type="ECO:0000313" key="8">
    <source>
        <dbReference type="Proteomes" id="UP001589775"/>
    </source>
</evidence>
<dbReference type="Pfam" id="PF06240">
    <property type="entry name" value="COXG"/>
    <property type="match status" value="1"/>
</dbReference>
<dbReference type="Pfam" id="PF00111">
    <property type="entry name" value="Fer2"/>
    <property type="match status" value="1"/>
</dbReference>
<sequence length="395" mass="41106">MSSLALTINRRAVDLAAEPRTSLADVVRDHLDLTGTHLGCEHGVCGACTVLIDGVPARSCITFAAACDGAAVTTIEGLDDDEIATELRAAFTREHALQCGYCTPGMLVSARDLVLRLPDADEQAIRVGMSGNLCRCTGYVGIVRAVMSVIASRRTRGILPVAGGGRTTLGPAGSGHGATRADLRVATAPTIAGVVTSAANIAISDFAPAATIEQAFEVQHSPEEVALLFNDVAAVAACLPGVVLTSAADPARIEGEIRVQVGPIAAQFAGVARIERAADGLSGRIIGTGNDRRSRSSTQGEIRYRLMPVGGRRATRVGLTIGYTLTGLLAQVGRSGLVRDLARRLVEQFAANLERKLSGQAVGPAEADQHLNGLALLLGLIRARLPRWLGGTSRD</sequence>
<accession>A0ABV6EL33</accession>
<dbReference type="PROSITE" id="PS51085">
    <property type="entry name" value="2FE2S_FER_2"/>
    <property type="match status" value="1"/>
</dbReference>
<dbReference type="InterPro" id="IPR010419">
    <property type="entry name" value="CO_DH_gsu"/>
</dbReference>
<dbReference type="InterPro" id="IPR051452">
    <property type="entry name" value="Diverse_Oxidoreductases"/>
</dbReference>
<evidence type="ECO:0000256" key="4">
    <source>
        <dbReference type="ARBA" id="ARBA00023004"/>
    </source>
</evidence>
<evidence type="ECO:0000256" key="3">
    <source>
        <dbReference type="ARBA" id="ARBA00023002"/>
    </source>
</evidence>
<dbReference type="CDD" id="cd07823">
    <property type="entry name" value="SRPBCC_5"/>
    <property type="match status" value="1"/>
</dbReference>
<dbReference type="Proteomes" id="UP001589775">
    <property type="component" value="Unassembled WGS sequence"/>
</dbReference>
<organism evidence="7 8">
    <name type="scientific">Rhodopseudomonas telluris</name>
    <dbReference type="NCBI Taxonomy" id="644215"/>
    <lineage>
        <taxon>Bacteria</taxon>
        <taxon>Pseudomonadati</taxon>
        <taxon>Pseudomonadota</taxon>
        <taxon>Alphaproteobacteria</taxon>
        <taxon>Hyphomicrobiales</taxon>
        <taxon>Nitrobacteraceae</taxon>
        <taxon>Rhodopseudomonas</taxon>
    </lineage>
</organism>
<dbReference type="InterPro" id="IPR006058">
    <property type="entry name" value="2Fe2S_fd_BS"/>
</dbReference>
<evidence type="ECO:0000256" key="5">
    <source>
        <dbReference type="ARBA" id="ARBA00023014"/>
    </source>
</evidence>
<keyword evidence="4" id="KW-0408">Iron</keyword>
<dbReference type="CDD" id="cd00207">
    <property type="entry name" value="fer2"/>
    <property type="match status" value="1"/>
</dbReference>
<dbReference type="InterPro" id="IPR036010">
    <property type="entry name" value="2Fe-2S_ferredoxin-like_sf"/>
</dbReference>
<gene>
    <name evidence="7" type="ORF">ACFFJ6_00510</name>
</gene>
<dbReference type="SUPFAM" id="SSF54292">
    <property type="entry name" value="2Fe-2S ferredoxin-like"/>
    <property type="match status" value="1"/>
</dbReference>
<dbReference type="Gene3D" id="3.30.530.20">
    <property type="match status" value="1"/>
</dbReference>
<dbReference type="PANTHER" id="PTHR44379">
    <property type="entry name" value="OXIDOREDUCTASE WITH IRON-SULFUR SUBUNIT"/>
    <property type="match status" value="1"/>
</dbReference>
<protein>
    <submittedName>
        <fullName evidence="7">2Fe-2S iron-sulfur cluster-binding protein</fullName>
    </submittedName>
</protein>
<evidence type="ECO:0000256" key="2">
    <source>
        <dbReference type="ARBA" id="ARBA00022723"/>
    </source>
</evidence>